<dbReference type="Pfam" id="PF02322">
    <property type="entry name" value="Cyt_bd_oxida_II"/>
    <property type="match status" value="1"/>
</dbReference>
<dbReference type="RefSeq" id="WP_077691615.1">
    <property type="nucleotide sequence ID" value="NZ_MCOK01000001.1"/>
</dbReference>
<feature type="transmembrane region" description="Helical" evidence="7">
    <location>
        <begin position="142"/>
        <end position="159"/>
    </location>
</feature>
<feature type="transmembrane region" description="Helical" evidence="7">
    <location>
        <begin position="6"/>
        <end position="31"/>
    </location>
</feature>
<feature type="transmembrane region" description="Helical" evidence="7">
    <location>
        <begin position="192"/>
        <end position="210"/>
    </location>
</feature>
<keyword evidence="4 7" id="KW-0812">Transmembrane</keyword>
<evidence type="ECO:0000256" key="4">
    <source>
        <dbReference type="ARBA" id="ARBA00022692"/>
    </source>
</evidence>
<dbReference type="GO" id="GO:0019646">
    <property type="term" value="P:aerobic electron transport chain"/>
    <property type="evidence" value="ECO:0007669"/>
    <property type="project" value="TreeGrafter"/>
</dbReference>
<evidence type="ECO:0000256" key="3">
    <source>
        <dbReference type="ARBA" id="ARBA00022475"/>
    </source>
</evidence>
<comment type="subcellular location">
    <subcellularLocation>
        <location evidence="1">Cell membrane</location>
        <topology evidence="1">Multi-pass membrane protein</topology>
    </subcellularLocation>
</comment>
<dbReference type="EMBL" id="MCOK01000001">
    <property type="protein sequence ID" value="OOC55189.1"/>
    <property type="molecule type" value="Genomic_DNA"/>
</dbReference>
<evidence type="ECO:0000313" key="8">
    <source>
        <dbReference type="EMBL" id="OOC55189.1"/>
    </source>
</evidence>
<dbReference type="AlphaFoldDB" id="A0A1V3C3Z6"/>
<evidence type="ECO:0000313" key="9">
    <source>
        <dbReference type="Proteomes" id="UP000189004"/>
    </source>
</evidence>
<keyword evidence="9" id="KW-1185">Reference proteome</keyword>
<evidence type="ECO:0000256" key="6">
    <source>
        <dbReference type="ARBA" id="ARBA00023136"/>
    </source>
</evidence>
<evidence type="ECO:0000256" key="5">
    <source>
        <dbReference type="ARBA" id="ARBA00022989"/>
    </source>
</evidence>
<name>A0A1V3C3Z6_9ACTN</name>
<dbReference type="PANTHER" id="PTHR43141">
    <property type="entry name" value="CYTOCHROME BD2 SUBUNIT II"/>
    <property type="match status" value="1"/>
</dbReference>
<feature type="transmembrane region" description="Helical" evidence="7">
    <location>
        <begin position="112"/>
        <end position="136"/>
    </location>
</feature>
<feature type="transmembrane region" description="Helical" evidence="7">
    <location>
        <begin position="278"/>
        <end position="298"/>
    </location>
</feature>
<organism evidence="8 9">
    <name type="scientific">Nocardiopsis sinuspersici</name>
    <dbReference type="NCBI Taxonomy" id="501010"/>
    <lineage>
        <taxon>Bacteria</taxon>
        <taxon>Bacillati</taxon>
        <taxon>Actinomycetota</taxon>
        <taxon>Actinomycetes</taxon>
        <taxon>Streptosporangiales</taxon>
        <taxon>Nocardiopsidaceae</taxon>
        <taxon>Nocardiopsis</taxon>
    </lineage>
</organism>
<dbReference type="STRING" id="501010.NOSIN_16365"/>
<dbReference type="GO" id="GO:0005886">
    <property type="term" value="C:plasma membrane"/>
    <property type="evidence" value="ECO:0007669"/>
    <property type="project" value="UniProtKB-SubCell"/>
</dbReference>
<feature type="transmembrane region" description="Helical" evidence="7">
    <location>
        <begin position="80"/>
        <end position="100"/>
    </location>
</feature>
<proteinExistence type="inferred from homology"/>
<dbReference type="OrthoDB" id="9776710at2"/>
<keyword evidence="5 7" id="KW-1133">Transmembrane helix</keyword>
<accession>A0A1V3C3Z6</accession>
<feature type="transmembrane region" description="Helical" evidence="7">
    <location>
        <begin position="43"/>
        <end position="68"/>
    </location>
</feature>
<sequence>MDSLSSVLLALLVVGHLVLAGADVGLGMLMPHVARGTEQRRRVVAAIAPYFLASEVWLVAAVGVLAGMFPVLEHHAVTELWPVLAALLAGWLVRDAGLWLRARVDGDRWRLACDGAIVAGSWTLAAAWGLTVAGLLTDGLTASPFTVLCAVTVMALFALRGAAFGSERLVGSADSGGAEPECADVVARDTRVLARAALCAAVPAGASAALPGGPVLAAVPVAVVLTTVLLVALAATSGLAGPMLSRHTSAAAIAVPGLLVALAAHLPSAPIPSTVTVLVWAVLVPVVPVMFVGQVWLYRMTRRPAAVPTFFA</sequence>
<evidence type="ECO:0000256" key="1">
    <source>
        <dbReference type="ARBA" id="ARBA00004651"/>
    </source>
</evidence>
<gene>
    <name evidence="8" type="ORF">NOSIN_16365</name>
</gene>
<dbReference type="GO" id="GO:0009055">
    <property type="term" value="F:electron transfer activity"/>
    <property type="evidence" value="ECO:0007669"/>
    <property type="project" value="TreeGrafter"/>
</dbReference>
<dbReference type="GO" id="GO:0016682">
    <property type="term" value="F:oxidoreductase activity, acting on diphenols and related substances as donors, oxygen as acceptor"/>
    <property type="evidence" value="ECO:0007669"/>
    <property type="project" value="TreeGrafter"/>
</dbReference>
<reference evidence="9" key="1">
    <citation type="submission" date="2016-08" db="EMBL/GenBank/DDBJ databases">
        <authorList>
            <person name="Tokovenko B."/>
            <person name="Kalinowski J."/>
        </authorList>
    </citation>
    <scope>NUCLEOTIDE SEQUENCE [LARGE SCALE GENOMIC DNA]</scope>
    <source>
        <strain evidence="9">UTMC102</strain>
    </source>
</reference>
<evidence type="ECO:0000256" key="2">
    <source>
        <dbReference type="ARBA" id="ARBA00007543"/>
    </source>
</evidence>
<dbReference type="GO" id="GO:0070069">
    <property type="term" value="C:cytochrome complex"/>
    <property type="evidence" value="ECO:0007669"/>
    <property type="project" value="TreeGrafter"/>
</dbReference>
<dbReference type="InterPro" id="IPR003317">
    <property type="entry name" value="Cyt-d_oxidase_su2"/>
</dbReference>
<dbReference type="PANTHER" id="PTHR43141:SF4">
    <property type="entry name" value="CYTOCHROME BD2 SUBUNIT II"/>
    <property type="match status" value="1"/>
</dbReference>
<dbReference type="Proteomes" id="UP000189004">
    <property type="component" value="Unassembled WGS sequence"/>
</dbReference>
<evidence type="ECO:0000256" key="7">
    <source>
        <dbReference type="SAM" id="Phobius"/>
    </source>
</evidence>
<keyword evidence="3" id="KW-1003">Cell membrane</keyword>
<protein>
    <submittedName>
        <fullName evidence="8">Cytochrome BD ubiquinol oxidase subunit II</fullName>
    </submittedName>
</protein>
<feature type="transmembrane region" description="Helical" evidence="7">
    <location>
        <begin position="248"/>
        <end position="266"/>
    </location>
</feature>
<feature type="transmembrane region" description="Helical" evidence="7">
    <location>
        <begin position="216"/>
        <end position="236"/>
    </location>
</feature>
<keyword evidence="6 7" id="KW-0472">Membrane</keyword>
<comment type="caution">
    <text evidence="8">The sequence shown here is derived from an EMBL/GenBank/DDBJ whole genome shotgun (WGS) entry which is preliminary data.</text>
</comment>
<comment type="similarity">
    <text evidence="2">Belongs to the cytochrome ubiquinol oxidase subunit 2 family.</text>
</comment>